<feature type="signal peptide" evidence="2">
    <location>
        <begin position="1"/>
        <end position="21"/>
    </location>
</feature>
<feature type="domain" description="DUF7373" evidence="3">
    <location>
        <begin position="55"/>
        <end position="265"/>
    </location>
</feature>
<evidence type="ECO:0000256" key="2">
    <source>
        <dbReference type="SAM" id="SignalP"/>
    </source>
</evidence>
<evidence type="ECO:0000259" key="3">
    <source>
        <dbReference type="Pfam" id="PF24088"/>
    </source>
</evidence>
<protein>
    <recommendedName>
        <fullName evidence="7">Lipoprotein</fullName>
    </recommendedName>
</protein>
<dbReference type="Pfam" id="PF24092">
    <property type="entry name" value="DUF7373_C"/>
    <property type="match status" value="1"/>
</dbReference>
<dbReference type="InterPro" id="IPR055797">
    <property type="entry name" value="DUF7373"/>
</dbReference>
<organism evidence="5 6">
    <name type="scientific">Nocardia pulmonis</name>
    <dbReference type="NCBI Taxonomy" id="2951408"/>
    <lineage>
        <taxon>Bacteria</taxon>
        <taxon>Bacillati</taxon>
        <taxon>Actinomycetota</taxon>
        <taxon>Actinomycetes</taxon>
        <taxon>Mycobacteriales</taxon>
        <taxon>Nocardiaceae</taxon>
        <taxon>Nocardia</taxon>
    </lineage>
</organism>
<evidence type="ECO:0000259" key="4">
    <source>
        <dbReference type="Pfam" id="PF24092"/>
    </source>
</evidence>
<evidence type="ECO:0000256" key="1">
    <source>
        <dbReference type="SAM" id="MobiDB-lite"/>
    </source>
</evidence>
<comment type="caution">
    <text evidence="5">The sequence shown here is derived from an EMBL/GenBank/DDBJ whole genome shotgun (WGS) entry which is preliminary data.</text>
</comment>
<dbReference type="PROSITE" id="PS51257">
    <property type="entry name" value="PROKAR_LIPOPROTEIN"/>
    <property type="match status" value="1"/>
</dbReference>
<dbReference type="AlphaFoldDB" id="A0A9X2IY91"/>
<dbReference type="InterPro" id="IPR056463">
    <property type="entry name" value="DUF7373_C"/>
</dbReference>
<dbReference type="Pfam" id="PF24088">
    <property type="entry name" value="DUF7373"/>
    <property type="match status" value="1"/>
</dbReference>
<proteinExistence type="predicted"/>
<dbReference type="Proteomes" id="UP001139157">
    <property type="component" value="Unassembled WGS sequence"/>
</dbReference>
<keyword evidence="6" id="KW-1185">Reference proteome</keyword>
<dbReference type="EMBL" id="JAMRXG010000009">
    <property type="protein sequence ID" value="MCM6776138.1"/>
    <property type="molecule type" value="Genomic_DNA"/>
</dbReference>
<evidence type="ECO:0008006" key="7">
    <source>
        <dbReference type="Google" id="ProtNLM"/>
    </source>
</evidence>
<keyword evidence="2" id="KW-0732">Signal</keyword>
<name>A0A9X2IY91_9NOCA</name>
<sequence length="415" mass="44479">MNKLGQGLLSALVAAALAATAACGSDDGDGAPTDPVVDLAGLDVGNNPTEPKEYTKPTSLEMAKLVEAMRLGNALPLPSDIDPAAKYAIQTPGNVYTFISFDSEAIARHSDADTKQLDAQIKGLVCGFVSSGRTDTTKSLAVDLDNVVMLFDSEDSARTAADLLAQADFAAKPSYAPDMTKTPVALGKYPAAHGQITPAFPGGFRSWYATGKYVIFTYIYDYVMSATEEQDVPKLVARAEKSIDTISAALRGFTPTPPDRLMTADVDPDRVLGRTLRTVVVDNSQRGNPGVYDRRGGLQISLSPDTSAQLFEAAGVDRVAWMGGYLYRARDAAGARKIVQEMAAPSRKLTRVEPPKNLPFAQCLGLRVPTLTAVNYYCAVSHGRYAAWLYANQLRDVHQRTSAQYALLVNSEGGR</sequence>
<accession>A0A9X2IY91</accession>
<evidence type="ECO:0000313" key="5">
    <source>
        <dbReference type="EMBL" id="MCM6776138.1"/>
    </source>
</evidence>
<evidence type="ECO:0000313" key="6">
    <source>
        <dbReference type="Proteomes" id="UP001139157"/>
    </source>
</evidence>
<gene>
    <name evidence="5" type="ORF">NDR86_21880</name>
</gene>
<feature type="domain" description="DUF7373" evidence="4">
    <location>
        <begin position="273"/>
        <end position="411"/>
    </location>
</feature>
<feature type="chain" id="PRO_5040942195" description="Lipoprotein" evidence="2">
    <location>
        <begin position="22"/>
        <end position="415"/>
    </location>
</feature>
<reference evidence="5" key="1">
    <citation type="submission" date="2022-06" db="EMBL/GenBank/DDBJ databases">
        <title>Novel species in genus nocardia.</title>
        <authorList>
            <person name="Li F."/>
        </authorList>
    </citation>
    <scope>NUCLEOTIDE SEQUENCE</scope>
    <source>
        <strain evidence="5">CDC141</strain>
    </source>
</reference>
<dbReference type="RefSeq" id="WP_251914447.1">
    <property type="nucleotide sequence ID" value="NZ_JAMRXG010000009.1"/>
</dbReference>
<feature type="region of interest" description="Disordered" evidence="1">
    <location>
        <begin position="24"/>
        <end position="51"/>
    </location>
</feature>